<evidence type="ECO:0000259" key="5">
    <source>
        <dbReference type="PROSITE" id="PS01124"/>
    </source>
</evidence>
<dbReference type="CDD" id="cd18774">
    <property type="entry name" value="PDC2_HK_sensor"/>
    <property type="match status" value="1"/>
</dbReference>
<dbReference type="EMBL" id="QMFB01000027">
    <property type="protein sequence ID" value="RAV14165.1"/>
    <property type="molecule type" value="Genomic_DNA"/>
</dbReference>
<sequence length="777" mass="88447">MKLLNRFRTVPYKLFLSFTVLIVLTTLIVGTTSSIYFTSNFNEEIENIHADMLSHTSEMIDTNILQKAEKVYVDLAMNPDLAFLFDNPIEGNTAKILDAQRSLNNAVRLYPDLLESISVYYQKNQIVLSSQQGITYLNDSTEKIIVDTNWIRQMDQSKSTGMWIGTRLVAADLGGNTGGAKLFTYVRTYPFAVTAERAQGYIAVNMKESALNSVIRSKSSADRGQLFIIDRQGEVISSDNSHSLRESVSPATLESMFRSGDTMDSFIDEEDGARSFVSHTTLFTTGWKLVKITSVEQFYKKSSSIQRTLIIICLIAVAVGLALANLFTVNLYNPLKALLQSLRQSFGPAVHTPTGKTLNEYTLINETIRSLSVKMTELETTVEENRPVIKHHFVSDWLLRANGTREEWEEQLNYLQINMGGPFYCALLIQFDERRFDALQMENKQIIIYNLIRELETIELDGLKCLAVSSSETSISVIANAHSPDDADLHAAIRQVRAYASQHFLMEPNAASGSWTGEPLHLRHSYREAQDYMSFSYFHPELSWFPDAVFREKEWNTGPFPDTLNRRFEETLKERDYSGALAVIQEAVQELKTGMYPAEQSHVYWKSFVAVYHAFVKGAHLKSEDILSEEKIRQFQNIGNIDEFQEWLAQVVRLTFAYMDDRSLNRSAEIVERVKTYIQQHLDRDLSLNAVAEQVHLNASYVSQLFKEESGINFVDYVTKLRMEKAAELILTTAMTLEQIAEQIGYNSATYLIKKFKQTFGVTPKTYKYNHTLSGSE</sequence>
<organism evidence="6 7">
    <name type="scientific">Paenibacillus contaminans</name>
    <dbReference type="NCBI Taxonomy" id="450362"/>
    <lineage>
        <taxon>Bacteria</taxon>
        <taxon>Bacillati</taxon>
        <taxon>Bacillota</taxon>
        <taxon>Bacilli</taxon>
        <taxon>Bacillales</taxon>
        <taxon>Paenibacillaceae</taxon>
        <taxon>Paenibacillus</taxon>
    </lineage>
</organism>
<feature type="domain" description="HTH araC/xylS-type" evidence="5">
    <location>
        <begin position="672"/>
        <end position="770"/>
    </location>
</feature>
<dbReference type="Gene3D" id="1.10.10.60">
    <property type="entry name" value="Homeodomain-like"/>
    <property type="match status" value="2"/>
</dbReference>
<proteinExistence type="predicted"/>
<feature type="transmembrane region" description="Helical" evidence="4">
    <location>
        <begin position="12"/>
        <end position="37"/>
    </location>
</feature>
<keyword evidence="1" id="KW-0805">Transcription regulation</keyword>
<evidence type="ECO:0000256" key="3">
    <source>
        <dbReference type="ARBA" id="ARBA00023163"/>
    </source>
</evidence>
<keyword evidence="4" id="KW-0812">Transmembrane</keyword>
<reference evidence="6 7" key="1">
    <citation type="journal article" date="2009" name="Int. J. Syst. Evol. Microbiol.">
        <title>Paenibacillus contaminans sp. nov., isolated from a contaminated laboratory plate.</title>
        <authorList>
            <person name="Chou J.H."/>
            <person name="Lee J.H."/>
            <person name="Lin M.C."/>
            <person name="Chang P.S."/>
            <person name="Arun A.B."/>
            <person name="Young C.C."/>
            <person name="Chen W.M."/>
        </authorList>
    </citation>
    <scope>NUCLEOTIDE SEQUENCE [LARGE SCALE GENOMIC DNA]</scope>
    <source>
        <strain evidence="6 7">CKOBP-6</strain>
    </source>
</reference>
<evidence type="ECO:0000256" key="1">
    <source>
        <dbReference type="ARBA" id="ARBA00023015"/>
    </source>
</evidence>
<dbReference type="Pfam" id="PF17853">
    <property type="entry name" value="GGDEF_2"/>
    <property type="match status" value="1"/>
</dbReference>
<keyword evidence="4" id="KW-0472">Membrane</keyword>
<dbReference type="GO" id="GO:0003700">
    <property type="term" value="F:DNA-binding transcription factor activity"/>
    <property type="evidence" value="ECO:0007669"/>
    <property type="project" value="InterPro"/>
</dbReference>
<keyword evidence="7" id="KW-1185">Reference proteome</keyword>
<evidence type="ECO:0000256" key="2">
    <source>
        <dbReference type="ARBA" id="ARBA00023125"/>
    </source>
</evidence>
<dbReference type="SMART" id="SM00342">
    <property type="entry name" value="HTH_ARAC"/>
    <property type="match status" value="1"/>
</dbReference>
<dbReference type="GO" id="GO:0043565">
    <property type="term" value="F:sequence-specific DNA binding"/>
    <property type="evidence" value="ECO:0007669"/>
    <property type="project" value="InterPro"/>
</dbReference>
<dbReference type="SUPFAM" id="SSF46689">
    <property type="entry name" value="Homeodomain-like"/>
    <property type="match status" value="2"/>
</dbReference>
<protein>
    <recommendedName>
        <fullName evidence="5">HTH araC/xylS-type domain-containing protein</fullName>
    </recommendedName>
</protein>
<dbReference type="PROSITE" id="PS01124">
    <property type="entry name" value="HTH_ARAC_FAMILY_2"/>
    <property type="match status" value="1"/>
</dbReference>
<comment type="caution">
    <text evidence="6">The sequence shown here is derived from an EMBL/GenBank/DDBJ whole genome shotgun (WGS) entry which is preliminary data.</text>
</comment>
<evidence type="ECO:0000313" key="7">
    <source>
        <dbReference type="Proteomes" id="UP000250369"/>
    </source>
</evidence>
<dbReference type="InterPro" id="IPR018060">
    <property type="entry name" value="HTH_AraC"/>
</dbReference>
<name>A0A329M1Q6_9BACL</name>
<dbReference type="PROSITE" id="PS00041">
    <property type="entry name" value="HTH_ARAC_FAMILY_1"/>
    <property type="match status" value="1"/>
</dbReference>
<keyword evidence="3" id="KW-0804">Transcription</keyword>
<dbReference type="OrthoDB" id="2659895at2"/>
<dbReference type="InterPro" id="IPR018062">
    <property type="entry name" value="HTH_AraC-typ_CS"/>
</dbReference>
<dbReference type="Proteomes" id="UP000250369">
    <property type="component" value="Unassembled WGS sequence"/>
</dbReference>
<dbReference type="RefSeq" id="WP_113035074.1">
    <property type="nucleotide sequence ID" value="NZ_QMFB01000027.1"/>
</dbReference>
<evidence type="ECO:0000256" key="4">
    <source>
        <dbReference type="SAM" id="Phobius"/>
    </source>
</evidence>
<dbReference type="Gene3D" id="3.30.450.20">
    <property type="entry name" value="PAS domain"/>
    <property type="match status" value="1"/>
</dbReference>
<dbReference type="InterPro" id="IPR041522">
    <property type="entry name" value="CdaR_GGDEF"/>
</dbReference>
<keyword evidence="4" id="KW-1133">Transmembrane helix</keyword>
<dbReference type="PANTHER" id="PTHR43280">
    <property type="entry name" value="ARAC-FAMILY TRANSCRIPTIONAL REGULATOR"/>
    <property type="match status" value="1"/>
</dbReference>
<evidence type="ECO:0000313" key="6">
    <source>
        <dbReference type="EMBL" id="RAV14165.1"/>
    </source>
</evidence>
<keyword evidence="2" id="KW-0238">DNA-binding</keyword>
<dbReference type="InterPro" id="IPR009057">
    <property type="entry name" value="Homeodomain-like_sf"/>
</dbReference>
<dbReference type="Pfam" id="PF12833">
    <property type="entry name" value="HTH_18"/>
    <property type="match status" value="1"/>
</dbReference>
<dbReference type="AlphaFoldDB" id="A0A329M1Q6"/>
<dbReference type="PANTHER" id="PTHR43280:SF2">
    <property type="entry name" value="HTH-TYPE TRANSCRIPTIONAL REGULATOR EXSA"/>
    <property type="match status" value="1"/>
</dbReference>
<accession>A0A329M1Q6</accession>
<gene>
    <name evidence="6" type="ORF">DQG23_31850</name>
</gene>
<feature type="transmembrane region" description="Helical" evidence="4">
    <location>
        <begin position="309"/>
        <end position="333"/>
    </location>
</feature>